<accession>A0A7V4CLL6</accession>
<reference evidence="2" key="1">
    <citation type="journal article" date="2020" name="mSystems">
        <title>Genome- and Community-Level Interaction Insights into Carbon Utilization and Element Cycling Functions of Hydrothermarchaeota in Hydrothermal Sediment.</title>
        <authorList>
            <person name="Zhou Z."/>
            <person name="Liu Y."/>
            <person name="Xu W."/>
            <person name="Pan J."/>
            <person name="Luo Z.H."/>
            <person name="Li M."/>
        </authorList>
    </citation>
    <scope>NUCLEOTIDE SEQUENCE [LARGE SCALE GENOMIC DNA]</scope>
    <source>
        <strain evidence="2">SpSt-640</strain>
    </source>
</reference>
<protein>
    <submittedName>
        <fullName evidence="2">Uncharacterized protein</fullName>
    </submittedName>
</protein>
<feature type="transmembrane region" description="Helical" evidence="1">
    <location>
        <begin position="20"/>
        <end position="38"/>
    </location>
</feature>
<keyword evidence="1" id="KW-0472">Membrane</keyword>
<sequence>MVLSNDFQPIFSNLNEATKIAVVLALVFIVLSCVTETSPSTAKEVVIQISRHGHLTNAHLVYTKDGLIGLPFYVASNKSVKELFIPTDGTKMLTFEFFF</sequence>
<comment type="caution">
    <text evidence="2">The sequence shown here is derived from an EMBL/GenBank/DDBJ whole genome shotgun (WGS) entry which is preliminary data.</text>
</comment>
<dbReference type="AlphaFoldDB" id="A0A7V4CLL6"/>
<keyword evidence="1" id="KW-1133">Transmembrane helix</keyword>
<keyword evidence="1" id="KW-0812">Transmembrane</keyword>
<name>A0A7V4CLL6_FERPE</name>
<gene>
    <name evidence="2" type="ORF">ENU12_01175</name>
</gene>
<proteinExistence type="predicted"/>
<organism evidence="2">
    <name type="scientific">Fervidobacterium pennivorans</name>
    <dbReference type="NCBI Taxonomy" id="93466"/>
    <lineage>
        <taxon>Bacteria</taxon>
        <taxon>Thermotogati</taxon>
        <taxon>Thermotogota</taxon>
        <taxon>Thermotogae</taxon>
        <taxon>Thermotogales</taxon>
        <taxon>Fervidobacteriaceae</taxon>
        <taxon>Fervidobacterium</taxon>
    </lineage>
</organism>
<evidence type="ECO:0000256" key="1">
    <source>
        <dbReference type="SAM" id="Phobius"/>
    </source>
</evidence>
<evidence type="ECO:0000313" key="2">
    <source>
        <dbReference type="EMBL" id="HGQ76546.1"/>
    </source>
</evidence>
<dbReference type="EMBL" id="DTBH01000029">
    <property type="protein sequence ID" value="HGQ76546.1"/>
    <property type="molecule type" value="Genomic_DNA"/>
</dbReference>